<accession>A0A518K5I9</accession>
<dbReference type="Proteomes" id="UP000316426">
    <property type="component" value="Chromosome"/>
</dbReference>
<organism evidence="1 2">
    <name type="scientific">Botrimarina mediterranea</name>
    <dbReference type="NCBI Taxonomy" id="2528022"/>
    <lineage>
        <taxon>Bacteria</taxon>
        <taxon>Pseudomonadati</taxon>
        <taxon>Planctomycetota</taxon>
        <taxon>Planctomycetia</taxon>
        <taxon>Pirellulales</taxon>
        <taxon>Lacipirellulaceae</taxon>
        <taxon>Botrimarina</taxon>
    </lineage>
</organism>
<sequence length="57" mass="6761">MRYKFDNPELQRRYEAEVDRTKGMTIEEQLADLKALQEVIERRHQDIIADKPEGDGN</sequence>
<protein>
    <submittedName>
        <fullName evidence="1">Uncharacterized protein</fullName>
    </submittedName>
</protein>
<dbReference type="RefSeq" id="WP_197529781.1">
    <property type="nucleotide sequence ID" value="NZ_CP036349.1"/>
</dbReference>
<dbReference type="EMBL" id="CP036349">
    <property type="protein sequence ID" value="QDV73060.1"/>
    <property type="molecule type" value="Genomic_DNA"/>
</dbReference>
<keyword evidence="2" id="KW-1185">Reference proteome</keyword>
<proteinExistence type="predicted"/>
<name>A0A518K5I9_9BACT</name>
<reference evidence="1 2" key="1">
    <citation type="submission" date="2019-02" db="EMBL/GenBank/DDBJ databases">
        <title>Deep-cultivation of Planctomycetes and their phenomic and genomic characterization uncovers novel biology.</title>
        <authorList>
            <person name="Wiegand S."/>
            <person name="Jogler M."/>
            <person name="Boedeker C."/>
            <person name="Pinto D."/>
            <person name="Vollmers J."/>
            <person name="Rivas-Marin E."/>
            <person name="Kohn T."/>
            <person name="Peeters S.H."/>
            <person name="Heuer A."/>
            <person name="Rast P."/>
            <person name="Oberbeckmann S."/>
            <person name="Bunk B."/>
            <person name="Jeske O."/>
            <person name="Meyerdierks A."/>
            <person name="Storesund J.E."/>
            <person name="Kallscheuer N."/>
            <person name="Luecker S."/>
            <person name="Lage O.M."/>
            <person name="Pohl T."/>
            <person name="Merkel B.J."/>
            <person name="Hornburger P."/>
            <person name="Mueller R.-W."/>
            <person name="Bruemmer F."/>
            <person name="Labrenz M."/>
            <person name="Spormann A.M."/>
            <person name="Op den Camp H."/>
            <person name="Overmann J."/>
            <person name="Amann R."/>
            <person name="Jetten M.S.M."/>
            <person name="Mascher T."/>
            <person name="Medema M.H."/>
            <person name="Devos D.P."/>
            <person name="Kaster A.-K."/>
            <person name="Ovreas L."/>
            <person name="Rohde M."/>
            <person name="Galperin M.Y."/>
            <person name="Jogler C."/>
        </authorList>
    </citation>
    <scope>NUCLEOTIDE SEQUENCE [LARGE SCALE GENOMIC DNA]</scope>
    <source>
        <strain evidence="1 2">Spa11</strain>
    </source>
</reference>
<evidence type="ECO:0000313" key="1">
    <source>
        <dbReference type="EMBL" id="QDV73060.1"/>
    </source>
</evidence>
<dbReference type="AlphaFoldDB" id="A0A518K5I9"/>
<dbReference type="KEGG" id="bmei:Spa11_12490"/>
<evidence type="ECO:0000313" key="2">
    <source>
        <dbReference type="Proteomes" id="UP000316426"/>
    </source>
</evidence>
<gene>
    <name evidence="1" type="ORF">Spa11_12490</name>
</gene>